<dbReference type="PANTHER" id="PTHR43005:SF1">
    <property type="entry name" value="SPERMIDINE_PUTRESCINE TRANSPORT SYSTEM PERMEASE PROTEIN"/>
    <property type="match status" value="1"/>
</dbReference>
<dbReference type="Proteomes" id="UP000614047">
    <property type="component" value="Unassembled WGS sequence"/>
</dbReference>
<dbReference type="GO" id="GO:0005886">
    <property type="term" value="C:plasma membrane"/>
    <property type="evidence" value="ECO:0007669"/>
    <property type="project" value="UniProtKB-SubCell"/>
</dbReference>
<accession>A0A931DBV0</accession>
<evidence type="ECO:0000313" key="11">
    <source>
        <dbReference type="Proteomes" id="UP000614047"/>
    </source>
</evidence>
<evidence type="ECO:0000256" key="3">
    <source>
        <dbReference type="ARBA" id="ARBA00022475"/>
    </source>
</evidence>
<feature type="transmembrane region" description="Helical" evidence="7">
    <location>
        <begin position="105"/>
        <end position="124"/>
    </location>
</feature>
<dbReference type="InterPro" id="IPR035906">
    <property type="entry name" value="MetI-like_sf"/>
</dbReference>
<proteinExistence type="inferred from homology"/>
<evidence type="ECO:0000256" key="1">
    <source>
        <dbReference type="ARBA" id="ARBA00004651"/>
    </source>
</evidence>
<evidence type="ECO:0000256" key="6">
    <source>
        <dbReference type="ARBA" id="ARBA00023136"/>
    </source>
</evidence>
<protein>
    <submittedName>
        <fullName evidence="10">Multiple sugar transport system permease protein</fullName>
    </submittedName>
</protein>
<evidence type="ECO:0000256" key="4">
    <source>
        <dbReference type="ARBA" id="ARBA00022692"/>
    </source>
</evidence>
<dbReference type="GO" id="GO:0055085">
    <property type="term" value="P:transmembrane transport"/>
    <property type="evidence" value="ECO:0007669"/>
    <property type="project" value="InterPro"/>
</dbReference>
<keyword evidence="3" id="KW-1003">Cell membrane</keyword>
<keyword evidence="11" id="KW-1185">Reference proteome</keyword>
<dbReference type="AlphaFoldDB" id="A0A931DBV0"/>
<dbReference type="PROSITE" id="PS50928">
    <property type="entry name" value="ABC_TM1"/>
    <property type="match status" value="1"/>
</dbReference>
<feature type="transmembrane region" description="Helical" evidence="7">
    <location>
        <begin position="136"/>
        <end position="156"/>
    </location>
</feature>
<evidence type="ECO:0000256" key="5">
    <source>
        <dbReference type="ARBA" id="ARBA00022989"/>
    </source>
</evidence>
<dbReference type="CDD" id="cd06261">
    <property type="entry name" value="TM_PBP2"/>
    <property type="match status" value="1"/>
</dbReference>
<evidence type="ECO:0000256" key="7">
    <source>
        <dbReference type="RuleBase" id="RU363032"/>
    </source>
</evidence>
<keyword evidence="2 7" id="KW-0813">Transport</keyword>
<evidence type="ECO:0000313" key="10">
    <source>
        <dbReference type="EMBL" id="MBG6086019.1"/>
    </source>
</evidence>
<comment type="subcellular location">
    <subcellularLocation>
        <location evidence="1 7">Cell membrane</location>
        <topology evidence="1 7">Multi-pass membrane protein</topology>
    </subcellularLocation>
</comment>
<feature type="region of interest" description="Disordered" evidence="8">
    <location>
        <begin position="1"/>
        <end position="32"/>
    </location>
</feature>
<feature type="transmembrane region" description="Helical" evidence="7">
    <location>
        <begin position="185"/>
        <end position="208"/>
    </location>
</feature>
<keyword evidence="6 7" id="KW-0472">Membrane</keyword>
<dbReference type="Pfam" id="PF00528">
    <property type="entry name" value="BPD_transp_1"/>
    <property type="match status" value="1"/>
</dbReference>
<keyword evidence="10" id="KW-0762">Sugar transport</keyword>
<sequence length="323" mass="35372">MVTATSPAGRSTARGAEDPGRPARAPRRPRGRLRRSAAPYLHLAPALAAVVLTTVYPLVAALVNSFRHWRLNESRTPGAFVGFDQYARALRDDTFLNSVVVTTRFTVISVVLSVGLGLAIALLLNRRGRLTGLTKALLILPFAVAPALKGFSWRFMLNPDHGVYDKMLGTVLPFTSDVDWLGDEFWAQIVLVLTEVWGWAPLIALMLLGGLASVPPEVHEAARVDGCGAWDRFRHITFPLLRPLLLIVVFLKAVFSIKLFDQVVTITGGGPGRATETLNFYAYAQGFTFLDIGYASAVSWILVLALGVLAAFYLIAMNRQEER</sequence>
<feature type="transmembrane region" description="Helical" evidence="7">
    <location>
        <begin position="40"/>
        <end position="63"/>
    </location>
</feature>
<evidence type="ECO:0000259" key="9">
    <source>
        <dbReference type="PROSITE" id="PS50928"/>
    </source>
</evidence>
<dbReference type="InterPro" id="IPR000515">
    <property type="entry name" value="MetI-like"/>
</dbReference>
<keyword evidence="4 7" id="KW-0812">Transmembrane</keyword>
<evidence type="ECO:0000256" key="8">
    <source>
        <dbReference type="SAM" id="MobiDB-lite"/>
    </source>
</evidence>
<comment type="caution">
    <text evidence="10">The sequence shown here is derived from an EMBL/GenBank/DDBJ whole genome shotgun (WGS) entry which is preliminary data.</text>
</comment>
<organism evidence="10 11">
    <name type="scientific">Actinomadura viridis</name>
    <dbReference type="NCBI Taxonomy" id="58110"/>
    <lineage>
        <taxon>Bacteria</taxon>
        <taxon>Bacillati</taxon>
        <taxon>Actinomycetota</taxon>
        <taxon>Actinomycetes</taxon>
        <taxon>Streptosporangiales</taxon>
        <taxon>Thermomonosporaceae</taxon>
        <taxon>Actinomadura</taxon>
    </lineage>
</organism>
<dbReference type="Gene3D" id="1.10.3720.10">
    <property type="entry name" value="MetI-like"/>
    <property type="match status" value="1"/>
</dbReference>
<dbReference type="PANTHER" id="PTHR43005">
    <property type="entry name" value="BLR7065 PROTEIN"/>
    <property type="match status" value="1"/>
</dbReference>
<dbReference type="EMBL" id="JADOUA010000001">
    <property type="protein sequence ID" value="MBG6086019.1"/>
    <property type="molecule type" value="Genomic_DNA"/>
</dbReference>
<feature type="transmembrane region" description="Helical" evidence="7">
    <location>
        <begin position="240"/>
        <end position="260"/>
    </location>
</feature>
<reference evidence="10" key="1">
    <citation type="submission" date="2020-11" db="EMBL/GenBank/DDBJ databases">
        <title>Sequencing the genomes of 1000 actinobacteria strains.</title>
        <authorList>
            <person name="Klenk H.-P."/>
        </authorList>
    </citation>
    <scope>NUCLEOTIDE SEQUENCE</scope>
    <source>
        <strain evidence="10">DSM 43175</strain>
    </source>
</reference>
<dbReference type="SUPFAM" id="SSF161098">
    <property type="entry name" value="MetI-like"/>
    <property type="match status" value="1"/>
</dbReference>
<comment type="similarity">
    <text evidence="7">Belongs to the binding-protein-dependent transport system permease family.</text>
</comment>
<dbReference type="RefSeq" id="WP_197009077.1">
    <property type="nucleotide sequence ID" value="NZ_BAABES010000014.1"/>
</dbReference>
<gene>
    <name evidence="10" type="ORF">IW256_000132</name>
</gene>
<evidence type="ECO:0000256" key="2">
    <source>
        <dbReference type="ARBA" id="ARBA00022448"/>
    </source>
</evidence>
<name>A0A931DBV0_9ACTN</name>
<keyword evidence="5 7" id="KW-1133">Transmembrane helix</keyword>
<feature type="transmembrane region" description="Helical" evidence="7">
    <location>
        <begin position="297"/>
        <end position="316"/>
    </location>
</feature>
<feature type="domain" description="ABC transmembrane type-1" evidence="9">
    <location>
        <begin position="99"/>
        <end position="315"/>
    </location>
</feature>